<comment type="caution">
    <text evidence="17">The sequence shown here is derived from an EMBL/GenBank/DDBJ whole genome shotgun (WGS) entry which is preliminary data.</text>
</comment>
<comment type="similarity">
    <text evidence="2 12 13">Belongs to the UvrB family.</text>
</comment>
<dbReference type="SMART" id="SM00490">
    <property type="entry name" value="HELICc"/>
    <property type="match status" value="1"/>
</dbReference>
<evidence type="ECO:0000259" key="16">
    <source>
        <dbReference type="PROSITE" id="PS51194"/>
    </source>
</evidence>
<dbReference type="InterPro" id="IPR004807">
    <property type="entry name" value="UvrB"/>
</dbReference>
<dbReference type="HAMAP" id="MF_00204">
    <property type="entry name" value="UvrB"/>
    <property type="match status" value="1"/>
</dbReference>
<dbReference type="InterPro" id="IPR006935">
    <property type="entry name" value="Helicase/UvrB_N"/>
</dbReference>
<feature type="short sequence motif" description="Beta-hairpin" evidence="12">
    <location>
        <begin position="91"/>
        <end position="114"/>
    </location>
</feature>
<dbReference type="SUPFAM" id="SSF46600">
    <property type="entry name" value="C-terminal UvrC-binding domain of UvrB"/>
    <property type="match status" value="1"/>
</dbReference>
<dbReference type="Pfam" id="PF12344">
    <property type="entry name" value="UvrB"/>
    <property type="match status" value="1"/>
</dbReference>
<dbReference type="PANTHER" id="PTHR24029:SF0">
    <property type="entry name" value="UVRABC SYSTEM PROTEIN B"/>
    <property type="match status" value="1"/>
</dbReference>
<dbReference type="GO" id="GO:0009380">
    <property type="term" value="C:excinuclease repair complex"/>
    <property type="evidence" value="ECO:0007669"/>
    <property type="project" value="InterPro"/>
</dbReference>
<dbReference type="InterPro" id="IPR027417">
    <property type="entry name" value="P-loop_NTPase"/>
</dbReference>
<organism evidence="17 18">
    <name type="scientific">Candidatus Anoxymicrobium japonicum</name>
    <dbReference type="NCBI Taxonomy" id="2013648"/>
    <lineage>
        <taxon>Bacteria</taxon>
        <taxon>Bacillati</taxon>
        <taxon>Actinomycetota</taxon>
        <taxon>Candidatus Geothermincolia</taxon>
        <taxon>Candidatus Geothermincolales</taxon>
        <taxon>Candidatus Anoxymicrobiaceae</taxon>
        <taxon>Candidatus Anoxymicrobium</taxon>
    </lineage>
</organism>
<evidence type="ECO:0000256" key="3">
    <source>
        <dbReference type="ARBA" id="ARBA00022490"/>
    </source>
</evidence>
<evidence type="ECO:0000256" key="11">
    <source>
        <dbReference type="ARBA" id="ARBA00029504"/>
    </source>
</evidence>
<dbReference type="Pfam" id="PF02151">
    <property type="entry name" value="UVR"/>
    <property type="match status" value="1"/>
</dbReference>
<dbReference type="CDD" id="cd17916">
    <property type="entry name" value="DEXHc_UvrB"/>
    <property type="match status" value="1"/>
</dbReference>
<dbReference type="Pfam" id="PF00271">
    <property type="entry name" value="Helicase_C"/>
    <property type="match status" value="1"/>
</dbReference>
<comment type="subunit">
    <text evidence="10 12 13">Forms a heterotetramer with UvrA during the search for lesions. Interacts with UvrC in an incision complex.</text>
</comment>
<dbReference type="SMART" id="SM00487">
    <property type="entry name" value="DEXDc"/>
    <property type="match status" value="1"/>
</dbReference>
<dbReference type="Pfam" id="PF04851">
    <property type="entry name" value="ResIII"/>
    <property type="match status" value="1"/>
</dbReference>
<dbReference type="Proteomes" id="UP000233654">
    <property type="component" value="Unassembled WGS sequence"/>
</dbReference>
<evidence type="ECO:0000256" key="6">
    <source>
        <dbReference type="ARBA" id="ARBA00022769"/>
    </source>
</evidence>
<dbReference type="GO" id="GO:0005524">
    <property type="term" value="F:ATP binding"/>
    <property type="evidence" value="ECO:0007669"/>
    <property type="project" value="UniProtKB-UniRule"/>
</dbReference>
<dbReference type="GO" id="GO:0016887">
    <property type="term" value="F:ATP hydrolysis activity"/>
    <property type="evidence" value="ECO:0007669"/>
    <property type="project" value="InterPro"/>
</dbReference>
<keyword evidence="5 12" id="KW-0227">DNA damage</keyword>
<evidence type="ECO:0000256" key="7">
    <source>
        <dbReference type="ARBA" id="ARBA00022840"/>
    </source>
</evidence>
<dbReference type="PROSITE" id="PS50151">
    <property type="entry name" value="UVR"/>
    <property type="match status" value="1"/>
</dbReference>
<feature type="domain" description="UVR" evidence="14">
    <location>
        <begin position="622"/>
        <end position="657"/>
    </location>
</feature>
<gene>
    <name evidence="12" type="primary">uvrB</name>
    <name evidence="17" type="ORF">CVT63_04965</name>
</gene>
<evidence type="ECO:0000256" key="8">
    <source>
        <dbReference type="ARBA" id="ARBA00022881"/>
    </source>
</evidence>
<keyword evidence="8 12" id="KW-0267">Excision nuclease</keyword>
<comment type="subcellular location">
    <subcellularLocation>
        <location evidence="1 12 13">Cytoplasm</location>
    </subcellularLocation>
</comment>
<evidence type="ECO:0000256" key="10">
    <source>
        <dbReference type="ARBA" id="ARBA00026033"/>
    </source>
</evidence>
<dbReference type="InterPro" id="IPR041471">
    <property type="entry name" value="UvrB_inter"/>
</dbReference>
<dbReference type="GO" id="GO:0009381">
    <property type="term" value="F:excinuclease ABC activity"/>
    <property type="evidence" value="ECO:0007669"/>
    <property type="project" value="UniProtKB-UniRule"/>
</dbReference>
<dbReference type="InterPro" id="IPR001650">
    <property type="entry name" value="Helicase_C-like"/>
</dbReference>
<accession>A0A2N3G611</accession>
<keyword evidence="3 12" id="KW-0963">Cytoplasm</keyword>
<keyword evidence="4 12" id="KW-0547">Nucleotide-binding</keyword>
<keyword evidence="6 12" id="KW-0228">DNA excision</keyword>
<dbReference type="EMBL" id="PHEX01000037">
    <property type="protein sequence ID" value="PKQ28024.1"/>
    <property type="molecule type" value="Genomic_DNA"/>
</dbReference>
<dbReference type="GO" id="GO:0005737">
    <property type="term" value="C:cytoplasm"/>
    <property type="evidence" value="ECO:0007669"/>
    <property type="project" value="UniProtKB-SubCell"/>
</dbReference>
<comment type="function">
    <text evidence="12">The UvrABC repair system catalyzes the recognition and processing of DNA lesions. A damage recognition complex composed of 2 UvrA and 2 UvrB subunits scans DNA for abnormalities. Upon binding of the UvrA(2)B(2) complex to a putative damaged site, the DNA wraps around one UvrB monomer. DNA wrap is dependent on ATP binding by UvrB and probably causes local melting of the DNA helix, facilitating insertion of UvrB beta-hairpin between the DNA strands. Then UvrB probes one DNA strand for the presence of a lesion. If a lesion is found the UvrA subunits dissociate and the UvrB-DNA preincision complex is formed. This complex is subsequently bound by UvrC and the second UvrB is released. If no lesion is found, the DNA wraps around the other UvrB subunit that will check the other stand for damage.</text>
</comment>
<name>A0A2N3G611_9ACTN</name>
<evidence type="ECO:0000259" key="15">
    <source>
        <dbReference type="PROSITE" id="PS51192"/>
    </source>
</evidence>
<dbReference type="Gene3D" id="4.10.860.10">
    <property type="entry name" value="UVR domain"/>
    <property type="match status" value="1"/>
</dbReference>
<dbReference type="InterPro" id="IPR024759">
    <property type="entry name" value="UvrB_YAD/RRR_dom"/>
</dbReference>
<evidence type="ECO:0000256" key="1">
    <source>
        <dbReference type="ARBA" id="ARBA00004496"/>
    </source>
</evidence>
<dbReference type="GO" id="GO:0003677">
    <property type="term" value="F:DNA binding"/>
    <property type="evidence" value="ECO:0007669"/>
    <property type="project" value="UniProtKB-UniRule"/>
</dbReference>
<protein>
    <recommendedName>
        <fullName evidence="11 12">UvrABC system protein B</fullName>
        <shortName evidence="12">Protein UvrB</shortName>
    </recommendedName>
    <alternativeName>
        <fullName evidence="12">Excinuclease ABC subunit B</fullName>
    </alternativeName>
</protein>
<feature type="domain" description="Helicase ATP-binding" evidence="15">
    <location>
        <begin position="25"/>
        <end position="160"/>
    </location>
</feature>
<evidence type="ECO:0000256" key="13">
    <source>
        <dbReference type="RuleBase" id="RU003587"/>
    </source>
</evidence>
<dbReference type="PROSITE" id="PS51194">
    <property type="entry name" value="HELICASE_CTER"/>
    <property type="match status" value="1"/>
</dbReference>
<sequence>MPKLKLETRFIPQGDQPSAIAGILEGFERQEDRQVLMGVTGSGKTFTMACVIEALQMPTLVLSPNKTLAAQLYSEFREFFPNNAVEYFVSYYDYYQPEAYIPSTDTFIEKDSSINEEIDRLRHGATSALLSRPDVIIVASVSCIYGLGSPEEYLNRMVMLEVGKDYERDDILRRLVDIRYERNDLAPARGKFRVRGDVIDIYPAYWEKAAVRVELLGDTVERITQVDPVAGNVMAELDRTVVWPATHFLTPSDKLQKAVRGIEEELEERLVALNARGKLLEAQRLRMRTMYDLEMLRETGYCHGIENYSRHLSDRAAGEPPYTLIDFFGERMLTFIDESHVTLSQLEGMLRGDRSRKKTLVDHGFRLPSAFDNRPLSRDEFFEKVGPVLFVSATPGDWELETSKRVVEQIIRPTGLIDPVVEIRAAVGQVDDLMSEIEKRVVKGERVLVTTLTKKMSETLSEYLAEMGVKSRYLHSEIGTIERVEILRDLRAGVFDALVGINLLREGLDLPEVSLVAILDADKQGFLRSRRSLVQTMGRASRNATGMVILYAHETSDAMRSAIEETRRKRERQVAYNEEHGIEPATIQKDVRDMLDAAMDVGATSSDDSLERARGMSPHKLQRLLLNMEDEMRLLAEELRFEEAGRLRDEIKRISEELLPDE</sequence>
<comment type="domain">
    <text evidence="12">The beta-hairpin motif is involved in DNA binding.</text>
</comment>
<dbReference type="PROSITE" id="PS51192">
    <property type="entry name" value="HELICASE_ATP_BIND_1"/>
    <property type="match status" value="1"/>
</dbReference>
<evidence type="ECO:0000256" key="12">
    <source>
        <dbReference type="HAMAP-Rule" id="MF_00204"/>
    </source>
</evidence>
<dbReference type="GO" id="GO:0009432">
    <property type="term" value="P:SOS response"/>
    <property type="evidence" value="ECO:0007669"/>
    <property type="project" value="UniProtKB-UniRule"/>
</dbReference>
<keyword evidence="12 13" id="KW-0742">SOS response</keyword>
<evidence type="ECO:0000313" key="17">
    <source>
        <dbReference type="EMBL" id="PKQ28024.1"/>
    </source>
</evidence>
<dbReference type="InterPro" id="IPR014001">
    <property type="entry name" value="Helicase_ATP-bd"/>
</dbReference>
<dbReference type="InterPro" id="IPR001943">
    <property type="entry name" value="UVR_dom"/>
</dbReference>
<evidence type="ECO:0000256" key="4">
    <source>
        <dbReference type="ARBA" id="ARBA00022741"/>
    </source>
</evidence>
<dbReference type="CDD" id="cd18790">
    <property type="entry name" value="SF2_C_UvrB"/>
    <property type="match status" value="1"/>
</dbReference>
<evidence type="ECO:0000256" key="2">
    <source>
        <dbReference type="ARBA" id="ARBA00008533"/>
    </source>
</evidence>
<evidence type="ECO:0000256" key="5">
    <source>
        <dbReference type="ARBA" id="ARBA00022763"/>
    </source>
</evidence>
<dbReference type="Gene3D" id="3.40.50.300">
    <property type="entry name" value="P-loop containing nucleotide triphosphate hydrolases"/>
    <property type="match status" value="3"/>
</dbReference>
<dbReference type="SUPFAM" id="SSF52540">
    <property type="entry name" value="P-loop containing nucleoside triphosphate hydrolases"/>
    <property type="match status" value="2"/>
</dbReference>
<feature type="binding site" evidence="12">
    <location>
        <begin position="38"/>
        <end position="45"/>
    </location>
    <ligand>
        <name>ATP</name>
        <dbReference type="ChEBI" id="CHEBI:30616"/>
    </ligand>
</feature>
<dbReference type="NCBIfam" id="TIGR00631">
    <property type="entry name" value="uvrb"/>
    <property type="match status" value="1"/>
</dbReference>
<dbReference type="Pfam" id="PF17757">
    <property type="entry name" value="UvrB_inter"/>
    <property type="match status" value="1"/>
</dbReference>
<evidence type="ECO:0000313" key="18">
    <source>
        <dbReference type="Proteomes" id="UP000233654"/>
    </source>
</evidence>
<keyword evidence="9 12" id="KW-0234">DNA repair</keyword>
<dbReference type="AlphaFoldDB" id="A0A2N3G611"/>
<reference evidence="17 18" key="1">
    <citation type="journal article" date="2017" name="ISME J.">
        <title>Potential for microbial H2 and metal transformations associated with novel bacteria and archaea in deep terrestrial subsurface sediments.</title>
        <authorList>
            <person name="Hernsdorf A.W."/>
            <person name="Amano Y."/>
            <person name="Miyakawa K."/>
            <person name="Ise K."/>
            <person name="Suzuki Y."/>
            <person name="Anantharaman K."/>
            <person name="Probst A."/>
            <person name="Burstein D."/>
            <person name="Thomas B.C."/>
            <person name="Banfield J.F."/>
        </authorList>
    </citation>
    <scope>NUCLEOTIDE SEQUENCE [LARGE SCALE GENOMIC DNA]</scope>
    <source>
        <strain evidence="17">HGW-Actinobacteria-3</strain>
    </source>
</reference>
<feature type="domain" description="Helicase C-terminal" evidence="16">
    <location>
        <begin position="429"/>
        <end position="595"/>
    </location>
</feature>
<evidence type="ECO:0000259" key="14">
    <source>
        <dbReference type="PROSITE" id="PS50151"/>
    </source>
</evidence>
<dbReference type="InterPro" id="IPR036876">
    <property type="entry name" value="UVR_dom_sf"/>
</dbReference>
<keyword evidence="7 12" id="KW-0067">ATP-binding</keyword>
<evidence type="ECO:0000256" key="9">
    <source>
        <dbReference type="ARBA" id="ARBA00023204"/>
    </source>
</evidence>
<proteinExistence type="inferred from homology"/>
<dbReference type="GO" id="GO:0006289">
    <property type="term" value="P:nucleotide-excision repair"/>
    <property type="evidence" value="ECO:0007669"/>
    <property type="project" value="UniProtKB-UniRule"/>
</dbReference>
<dbReference type="PANTHER" id="PTHR24029">
    <property type="entry name" value="UVRABC SYSTEM PROTEIN B"/>
    <property type="match status" value="1"/>
</dbReference>
<dbReference type="NCBIfam" id="NF003673">
    <property type="entry name" value="PRK05298.1"/>
    <property type="match status" value="1"/>
</dbReference>